<dbReference type="InterPro" id="IPR013785">
    <property type="entry name" value="Aldolase_TIM"/>
</dbReference>
<accession>A0ABZ2M5J3</accession>
<evidence type="ECO:0000313" key="3">
    <source>
        <dbReference type="EMBL" id="WXB17518.1"/>
    </source>
</evidence>
<dbReference type="RefSeq" id="WP_394827152.1">
    <property type="nucleotide sequence ID" value="NZ_CP089984.1"/>
</dbReference>
<dbReference type="SUPFAM" id="SSF51569">
    <property type="entry name" value="Aldolase"/>
    <property type="match status" value="1"/>
</dbReference>
<dbReference type="PIRSF" id="PIRSF001365">
    <property type="entry name" value="DHDPS"/>
    <property type="match status" value="1"/>
</dbReference>
<name>A0ABZ2M5J3_9BACT</name>
<dbReference type="PANTHER" id="PTHR12128:SF72">
    <property type="entry name" value="DIHYDRODIPICOLINATE SYNTHASE"/>
    <property type="match status" value="1"/>
</dbReference>
<dbReference type="EMBL" id="CP089984">
    <property type="protein sequence ID" value="WXB17518.1"/>
    <property type="molecule type" value="Genomic_DNA"/>
</dbReference>
<proteinExistence type="inferred from homology"/>
<comment type="similarity">
    <text evidence="2">Belongs to the DapA family.</text>
</comment>
<dbReference type="CDD" id="cd00408">
    <property type="entry name" value="DHDPS-like"/>
    <property type="match status" value="1"/>
</dbReference>
<dbReference type="Proteomes" id="UP001370348">
    <property type="component" value="Chromosome"/>
</dbReference>
<keyword evidence="1 2" id="KW-0456">Lyase</keyword>
<dbReference type="InterPro" id="IPR002220">
    <property type="entry name" value="DapA-like"/>
</dbReference>
<keyword evidence="4" id="KW-1185">Reference proteome</keyword>
<dbReference type="PANTHER" id="PTHR12128">
    <property type="entry name" value="DIHYDRODIPICOLINATE SYNTHASE"/>
    <property type="match status" value="1"/>
</dbReference>
<gene>
    <name evidence="3" type="ORF">LZC94_09595</name>
</gene>
<organism evidence="3 4">
    <name type="scientific">Pendulispora albinea</name>
    <dbReference type="NCBI Taxonomy" id="2741071"/>
    <lineage>
        <taxon>Bacteria</taxon>
        <taxon>Pseudomonadati</taxon>
        <taxon>Myxococcota</taxon>
        <taxon>Myxococcia</taxon>
        <taxon>Myxococcales</taxon>
        <taxon>Sorangiineae</taxon>
        <taxon>Pendulisporaceae</taxon>
        <taxon>Pendulispora</taxon>
    </lineage>
</organism>
<dbReference type="Gene3D" id="3.20.20.70">
    <property type="entry name" value="Aldolase class I"/>
    <property type="match status" value="1"/>
</dbReference>
<dbReference type="PRINTS" id="PR00146">
    <property type="entry name" value="DHPICSNTHASE"/>
</dbReference>
<reference evidence="3 4" key="1">
    <citation type="submission" date="2021-12" db="EMBL/GenBank/DDBJ databases">
        <title>Discovery of the Pendulisporaceae a myxobacterial family with distinct sporulation behavior and unique specialized metabolism.</title>
        <authorList>
            <person name="Garcia R."/>
            <person name="Popoff A."/>
            <person name="Bader C.D."/>
            <person name="Loehr J."/>
            <person name="Walesch S."/>
            <person name="Walt C."/>
            <person name="Boldt J."/>
            <person name="Bunk B."/>
            <person name="Haeckl F.J.F.P.J."/>
            <person name="Gunesch A.P."/>
            <person name="Birkelbach J."/>
            <person name="Nuebel U."/>
            <person name="Pietschmann T."/>
            <person name="Bach T."/>
            <person name="Mueller R."/>
        </authorList>
    </citation>
    <scope>NUCLEOTIDE SEQUENCE [LARGE SCALE GENOMIC DNA]</scope>
    <source>
        <strain evidence="3 4">MSr11954</strain>
    </source>
</reference>
<dbReference type="Pfam" id="PF00701">
    <property type="entry name" value="DHDPS"/>
    <property type="match status" value="1"/>
</dbReference>
<evidence type="ECO:0000256" key="1">
    <source>
        <dbReference type="ARBA" id="ARBA00023239"/>
    </source>
</evidence>
<dbReference type="SMART" id="SM01130">
    <property type="entry name" value="DHDPS"/>
    <property type="match status" value="1"/>
</dbReference>
<evidence type="ECO:0000256" key="2">
    <source>
        <dbReference type="PIRNR" id="PIRNR001365"/>
    </source>
</evidence>
<evidence type="ECO:0000313" key="4">
    <source>
        <dbReference type="Proteomes" id="UP001370348"/>
    </source>
</evidence>
<protein>
    <submittedName>
        <fullName evidence="3">Dihydrodipicolinate synthase family protein</fullName>
    </submittedName>
</protein>
<sequence>MRVDFKGVFPAITTPFNADLTVDHGFLAEHCRWLVEQGSAGIVPLGSLGEGATLSADEKWKILETCVAAVGERVPIMPGISALGTHEAVALAKHAASAGCRGLMVLPPYVYSTDWREMRAHVAAVLGATDLPCMLYNNPVAYRTDFVPEQIAELAAAFPNLKAVKESSTDVRRVTGIRALLGQRLDILVGVDDAIVEGIDAGATGWIAGLVNAFPAESVALYRYAMEGKKREAAELYRWFLPLLRMDTVPKFVQLIKLVQERIGRGSARVRPPRLVLEGQELEQARATLEHALATRPRLEV</sequence>